<protein>
    <submittedName>
        <fullName evidence="1">Uncharacterized protein</fullName>
    </submittedName>
</protein>
<evidence type="ECO:0000313" key="1">
    <source>
        <dbReference type="EMBL" id="RZS72189.1"/>
    </source>
</evidence>
<dbReference type="Proteomes" id="UP000293874">
    <property type="component" value="Unassembled WGS sequence"/>
</dbReference>
<evidence type="ECO:0000313" key="2">
    <source>
        <dbReference type="Proteomes" id="UP000293874"/>
    </source>
</evidence>
<reference evidence="1 2" key="1">
    <citation type="submission" date="2019-02" db="EMBL/GenBank/DDBJ databases">
        <title>Genomic Encyclopedia of Type Strains, Phase IV (KMG-IV): sequencing the most valuable type-strain genomes for metagenomic binning, comparative biology and taxonomic classification.</title>
        <authorList>
            <person name="Goeker M."/>
        </authorList>
    </citation>
    <scope>NUCLEOTIDE SEQUENCE [LARGE SCALE GENOMIC DNA]</scope>
    <source>
        <strain evidence="1 2">DSM 18116</strain>
    </source>
</reference>
<dbReference type="EMBL" id="SGXA01000002">
    <property type="protein sequence ID" value="RZS72189.1"/>
    <property type="molecule type" value="Genomic_DNA"/>
</dbReference>
<proteinExistence type="predicted"/>
<name>A0A4Q7MVX5_9BACT</name>
<organism evidence="1 2">
    <name type="scientific">Pseudobacter ginsenosidimutans</name>
    <dbReference type="NCBI Taxonomy" id="661488"/>
    <lineage>
        <taxon>Bacteria</taxon>
        <taxon>Pseudomonadati</taxon>
        <taxon>Bacteroidota</taxon>
        <taxon>Chitinophagia</taxon>
        <taxon>Chitinophagales</taxon>
        <taxon>Chitinophagaceae</taxon>
        <taxon>Pseudobacter</taxon>
    </lineage>
</organism>
<dbReference type="AlphaFoldDB" id="A0A4Q7MVX5"/>
<comment type="caution">
    <text evidence="1">The sequence shown here is derived from an EMBL/GenBank/DDBJ whole genome shotgun (WGS) entry which is preliminary data.</text>
</comment>
<accession>A0A4Q7MVX5</accession>
<gene>
    <name evidence="1" type="ORF">EV199_4105</name>
</gene>
<keyword evidence="2" id="KW-1185">Reference proteome</keyword>
<sequence length="44" mass="5114">MKLVLFVLLVSLISSLIESRKKKRKKVEIDDHKEPLHPAAFSLR</sequence>
<dbReference type="RefSeq" id="WP_262713791.1">
    <property type="nucleotide sequence ID" value="NZ_CP042431.1"/>
</dbReference>